<dbReference type="Gene3D" id="1.10.287.1060">
    <property type="entry name" value="ESAT-6-like"/>
    <property type="match status" value="1"/>
</dbReference>
<dbReference type="RefSeq" id="WP_179761826.1">
    <property type="nucleotide sequence ID" value="NZ_BAAAJZ010000003.1"/>
</dbReference>
<evidence type="ECO:0000256" key="2">
    <source>
        <dbReference type="SAM" id="MobiDB-lite"/>
    </source>
</evidence>
<organism evidence="3 4">
    <name type="scientific">Pseudonocardia alni</name>
    <name type="common">Amycolata alni</name>
    <dbReference type="NCBI Taxonomy" id="33907"/>
    <lineage>
        <taxon>Bacteria</taxon>
        <taxon>Bacillati</taxon>
        <taxon>Actinomycetota</taxon>
        <taxon>Actinomycetes</taxon>
        <taxon>Pseudonocardiales</taxon>
        <taxon>Pseudonocardiaceae</taxon>
        <taxon>Pseudonocardia</taxon>
    </lineage>
</organism>
<dbReference type="Pfam" id="PF06013">
    <property type="entry name" value="WXG100"/>
    <property type="match status" value="1"/>
</dbReference>
<evidence type="ECO:0000313" key="3">
    <source>
        <dbReference type="EMBL" id="NYG03599.1"/>
    </source>
</evidence>
<dbReference type="InterPro" id="IPR010310">
    <property type="entry name" value="T7SS_ESAT-6-like"/>
</dbReference>
<dbReference type="SUPFAM" id="SSF140453">
    <property type="entry name" value="EsxAB dimer-like"/>
    <property type="match status" value="1"/>
</dbReference>
<protein>
    <recommendedName>
        <fullName evidence="1">ESAT-6-like protein</fullName>
    </recommendedName>
</protein>
<evidence type="ECO:0000256" key="1">
    <source>
        <dbReference type="RuleBase" id="RU362001"/>
    </source>
</evidence>
<name>A0A852W494_PSEA5</name>
<gene>
    <name evidence="3" type="ORF">HDA37_003884</name>
</gene>
<dbReference type="AlphaFoldDB" id="A0A852W494"/>
<feature type="region of interest" description="Disordered" evidence="2">
    <location>
        <begin position="81"/>
        <end position="100"/>
    </location>
</feature>
<comment type="similarity">
    <text evidence="1">Belongs to the WXG100 family.</text>
</comment>
<comment type="caution">
    <text evidence="3">The sequence shown here is derived from an EMBL/GenBank/DDBJ whole genome shotgun (WGS) entry which is preliminary data.</text>
</comment>
<dbReference type="Proteomes" id="UP000549695">
    <property type="component" value="Unassembled WGS sequence"/>
</dbReference>
<reference evidence="3 4" key="1">
    <citation type="submission" date="2020-07" db="EMBL/GenBank/DDBJ databases">
        <title>Sequencing the genomes of 1000 actinobacteria strains.</title>
        <authorList>
            <person name="Klenk H.-P."/>
        </authorList>
    </citation>
    <scope>NUCLEOTIDE SEQUENCE [LARGE SCALE GENOMIC DNA]</scope>
    <source>
        <strain evidence="3 4">DSM 44749</strain>
    </source>
</reference>
<sequence length="100" mass="10555">MADGFGTTTEEMVRAAGQVRAVSDAVNGELGRLRSRLGPLQGQWSGAAATAFAQLMAKWDTEARRLNEALGAIGEQLGGTATTYQQQEDQNRTAITSVLG</sequence>
<dbReference type="InterPro" id="IPR036689">
    <property type="entry name" value="ESAT-6-like_sf"/>
</dbReference>
<proteinExistence type="inferred from homology"/>
<evidence type="ECO:0000313" key="4">
    <source>
        <dbReference type="Proteomes" id="UP000549695"/>
    </source>
</evidence>
<keyword evidence="4" id="KW-1185">Reference proteome</keyword>
<accession>A0A852W494</accession>
<dbReference type="EMBL" id="JACCCZ010000001">
    <property type="protein sequence ID" value="NYG03599.1"/>
    <property type="molecule type" value="Genomic_DNA"/>
</dbReference>
<dbReference type="GeneID" id="98053587"/>
<dbReference type="NCBIfam" id="TIGR03930">
    <property type="entry name" value="WXG100_ESAT6"/>
    <property type="match status" value="1"/>
</dbReference>